<accession>A0A9W6K6A1</accession>
<sequence>MLQLHLRFLPALLLGNGRNQLLHLLRKGLFDLLPNTLVGMPDRA</sequence>
<evidence type="ECO:0000313" key="2">
    <source>
        <dbReference type="Proteomes" id="UP001143328"/>
    </source>
</evidence>
<dbReference type="AlphaFoldDB" id="A0A9W6K6A1"/>
<comment type="caution">
    <text evidence="1">The sequence shown here is derived from an EMBL/GenBank/DDBJ whole genome shotgun (WGS) entry which is preliminary data.</text>
</comment>
<reference evidence="1" key="2">
    <citation type="submission" date="2023-01" db="EMBL/GenBank/DDBJ databases">
        <authorList>
            <person name="Sun Q."/>
            <person name="Evtushenko L."/>
        </authorList>
    </citation>
    <scope>NUCLEOTIDE SEQUENCE</scope>
    <source>
        <strain evidence="1">VKM B-2935</strain>
    </source>
</reference>
<proteinExistence type="predicted"/>
<evidence type="ECO:0000313" key="1">
    <source>
        <dbReference type="EMBL" id="GLK90256.1"/>
    </source>
</evidence>
<gene>
    <name evidence="1" type="ORF">GCM10017655_33180</name>
</gene>
<dbReference type="RefSeq" id="WP_271196447.1">
    <property type="nucleotide sequence ID" value="NZ_BSFN01000009.1"/>
</dbReference>
<reference evidence="1" key="1">
    <citation type="journal article" date="2014" name="Int. J. Syst. Evol. Microbiol.">
        <title>Complete genome sequence of Corynebacterium casei LMG S-19264T (=DSM 44701T), isolated from a smear-ripened cheese.</title>
        <authorList>
            <consortium name="US DOE Joint Genome Institute (JGI-PGF)"/>
            <person name="Walter F."/>
            <person name="Albersmeier A."/>
            <person name="Kalinowski J."/>
            <person name="Ruckert C."/>
        </authorList>
    </citation>
    <scope>NUCLEOTIDE SEQUENCE</scope>
    <source>
        <strain evidence="1">VKM B-2935</strain>
    </source>
</reference>
<dbReference type="Proteomes" id="UP001143328">
    <property type="component" value="Unassembled WGS sequence"/>
</dbReference>
<protein>
    <submittedName>
        <fullName evidence="1">Uncharacterized protein</fullName>
    </submittedName>
</protein>
<keyword evidence="2" id="KW-1185">Reference proteome</keyword>
<dbReference type="EMBL" id="BSFN01000009">
    <property type="protein sequence ID" value="GLK90256.1"/>
    <property type="molecule type" value="Genomic_DNA"/>
</dbReference>
<name>A0A9W6K6A1_9PSED</name>
<organism evidence="1 2">
    <name type="scientific">Pseudomonas turukhanskensis</name>
    <dbReference type="NCBI Taxonomy" id="1806536"/>
    <lineage>
        <taxon>Bacteria</taxon>
        <taxon>Pseudomonadati</taxon>
        <taxon>Pseudomonadota</taxon>
        <taxon>Gammaproteobacteria</taxon>
        <taxon>Pseudomonadales</taxon>
        <taxon>Pseudomonadaceae</taxon>
        <taxon>Pseudomonas</taxon>
    </lineage>
</organism>